<dbReference type="InterPro" id="IPR022385">
    <property type="entry name" value="Rhs_assc_core"/>
</dbReference>
<dbReference type="InterPro" id="IPR050708">
    <property type="entry name" value="T6SS_VgrG/RHS"/>
</dbReference>
<evidence type="ECO:0000256" key="1">
    <source>
        <dbReference type="SAM" id="MobiDB-lite"/>
    </source>
</evidence>
<gene>
    <name evidence="2" type="ORF">LO744_11305</name>
</gene>
<dbReference type="AlphaFoldDB" id="A0A9Q3YW04"/>
<protein>
    <recommendedName>
        <fullName evidence="4">RHS repeat-associated core domain-containing protein</fullName>
    </recommendedName>
</protein>
<dbReference type="PANTHER" id="PTHR32305">
    <property type="match status" value="1"/>
</dbReference>
<sequence>MSILFPNKKKVSQNNPLKRYGYVYDGLNRLKAGFYQKAGTEASKEYFEKIEYDLNGNIKRLKRSEGTLQNGSIALQVDNLKYDYVGNRLTKITDEQENPSGYPYFVNPNDIEYDNNQANGNGNMTKHLDKGISSIQYNYLNLPKQITQNTQVTNYLYRADGVKLKKLFADIETNYLDGFQYKALKPSQENPGGLVGPDDIAVMKLRIIPTSEGYFDAVTNQYIYNYTDHLGNIRLSYTDTNKDGIIQPRQYFVSECSGNWNPPFEFPICIDNWKPGEIVEINNYYPFGLMHNYTTTTQNAYQYKYQGQELQETGMYMFKYRTYMPDTGRFIQLDPLTEKFPYNSTYAIQENKMGMGIELEGLELLKTNSGYFAIKGNQMTVKQAPITQRDSFGRPSFRAGDIGLTTSGYNSNGARITDGATGLKLNSYKYNGATDSEPKMEGLNRDNLPTNVWYKMYIPAADNARKAVGGLKELIKNAKMALDIPEAIKSTNDYVQATKDVNSVLDQAGIMGDAINYVDSSGIKMGPQTRNDVVNFVFDGTLPPGTDTQNGLIIQNGTSILNSNSIPVRPTPEQINQKKIDNL</sequence>
<evidence type="ECO:0000313" key="3">
    <source>
        <dbReference type="Proteomes" id="UP001108025"/>
    </source>
</evidence>
<comment type="caution">
    <text evidence="2">The sequence shown here is derived from an EMBL/GenBank/DDBJ whole genome shotgun (WGS) entry which is preliminary data.</text>
</comment>
<accession>A0A9Q3YW04</accession>
<feature type="region of interest" description="Disordered" evidence="1">
    <location>
        <begin position="564"/>
        <end position="583"/>
    </location>
</feature>
<proteinExistence type="predicted"/>
<reference evidence="2" key="1">
    <citation type="submission" date="2021-11" db="EMBL/GenBank/DDBJ databases">
        <title>Description of novel Chryseobacterium species.</title>
        <authorList>
            <person name="Saticioglu I.B."/>
            <person name="Ay H."/>
            <person name="Altun S."/>
            <person name="Duman M."/>
        </authorList>
    </citation>
    <scope>NUCLEOTIDE SEQUENCE</scope>
    <source>
        <strain evidence="2">C-17</strain>
    </source>
</reference>
<dbReference type="PANTHER" id="PTHR32305:SF15">
    <property type="entry name" value="PROTEIN RHSA-RELATED"/>
    <property type="match status" value="1"/>
</dbReference>
<evidence type="ECO:0000313" key="2">
    <source>
        <dbReference type="EMBL" id="MCD1117448.1"/>
    </source>
</evidence>
<dbReference type="EMBL" id="JAJNAY010000001">
    <property type="protein sequence ID" value="MCD1117448.1"/>
    <property type="molecule type" value="Genomic_DNA"/>
</dbReference>
<dbReference type="Gene3D" id="2.180.10.10">
    <property type="entry name" value="RHS repeat-associated core"/>
    <property type="match status" value="1"/>
</dbReference>
<name>A0A9Q3YW04_9FLAO</name>
<keyword evidence="3" id="KW-1185">Reference proteome</keyword>
<dbReference type="Proteomes" id="UP001108025">
    <property type="component" value="Unassembled WGS sequence"/>
</dbReference>
<dbReference type="RefSeq" id="WP_230669368.1">
    <property type="nucleotide sequence ID" value="NZ_JAJNAY010000001.1"/>
</dbReference>
<dbReference type="NCBIfam" id="TIGR03696">
    <property type="entry name" value="Rhs_assc_core"/>
    <property type="match status" value="1"/>
</dbReference>
<organism evidence="2 3">
    <name type="scientific">Chryseobacterium turcicum</name>
    <dbReference type="NCBI Taxonomy" id="2898076"/>
    <lineage>
        <taxon>Bacteria</taxon>
        <taxon>Pseudomonadati</taxon>
        <taxon>Bacteroidota</taxon>
        <taxon>Flavobacteriia</taxon>
        <taxon>Flavobacteriales</taxon>
        <taxon>Weeksellaceae</taxon>
        <taxon>Chryseobacterium group</taxon>
        <taxon>Chryseobacterium</taxon>
    </lineage>
</organism>
<evidence type="ECO:0008006" key="4">
    <source>
        <dbReference type="Google" id="ProtNLM"/>
    </source>
</evidence>